<dbReference type="InterPro" id="IPR018520">
    <property type="entry name" value="UPP_synth-like_CS"/>
</dbReference>
<reference evidence="7 8" key="1">
    <citation type="submission" date="2019-07" db="EMBL/GenBank/DDBJ databases">
        <title>Genomics analysis of Aphanomyces spp. identifies a new class of oomycete effector associated with host adaptation.</title>
        <authorList>
            <person name="Gaulin E."/>
        </authorList>
    </citation>
    <scope>NUCLEOTIDE SEQUENCE [LARGE SCALE GENOMIC DNA]</scope>
    <source>
        <strain evidence="7 8">ATCC 201684</strain>
    </source>
</reference>
<dbReference type="VEuPathDB" id="FungiDB:AeMF1_009282"/>
<dbReference type="PROSITE" id="PS01066">
    <property type="entry name" value="UPP_SYNTHASE"/>
    <property type="match status" value="1"/>
</dbReference>
<dbReference type="FunFam" id="3.40.1180.10:FF:000003">
    <property type="entry name" value="Isoprenyl transferase 2"/>
    <property type="match status" value="1"/>
</dbReference>
<evidence type="ECO:0000256" key="4">
    <source>
        <dbReference type="ARBA" id="ARBA00022723"/>
    </source>
</evidence>
<dbReference type="SUPFAM" id="SSF64005">
    <property type="entry name" value="Undecaprenyl diphosphate synthase"/>
    <property type="match status" value="1"/>
</dbReference>
<evidence type="ECO:0000256" key="1">
    <source>
        <dbReference type="ARBA" id="ARBA00001946"/>
    </source>
</evidence>
<dbReference type="EMBL" id="VJMJ01000076">
    <property type="protein sequence ID" value="KAF0738377.1"/>
    <property type="molecule type" value="Genomic_DNA"/>
</dbReference>
<dbReference type="PANTHER" id="PTHR10291:SF43">
    <property type="entry name" value="DEHYDRODOLICHYL DIPHOSPHATE SYNTHASE COMPLEX SUBUNIT DHDDS"/>
    <property type="match status" value="1"/>
</dbReference>
<keyword evidence="8" id="KW-1185">Reference proteome</keyword>
<dbReference type="GO" id="GO:0046872">
    <property type="term" value="F:metal ion binding"/>
    <property type="evidence" value="ECO:0007669"/>
    <property type="project" value="UniProtKB-KW"/>
</dbReference>
<comment type="cofactor">
    <cofactor evidence="1">
        <name>Mg(2+)</name>
        <dbReference type="ChEBI" id="CHEBI:18420"/>
    </cofactor>
</comment>
<organism evidence="7 8">
    <name type="scientific">Aphanomyces euteiches</name>
    <dbReference type="NCBI Taxonomy" id="100861"/>
    <lineage>
        <taxon>Eukaryota</taxon>
        <taxon>Sar</taxon>
        <taxon>Stramenopiles</taxon>
        <taxon>Oomycota</taxon>
        <taxon>Saprolegniomycetes</taxon>
        <taxon>Saprolegniales</taxon>
        <taxon>Verrucalvaceae</taxon>
        <taxon>Aphanomyces</taxon>
    </lineage>
</organism>
<dbReference type="Gene3D" id="3.40.1180.10">
    <property type="entry name" value="Decaprenyl diphosphate synthase-like"/>
    <property type="match status" value="1"/>
</dbReference>
<evidence type="ECO:0000256" key="6">
    <source>
        <dbReference type="RuleBase" id="RU363018"/>
    </source>
</evidence>
<gene>
    <name evidence="7" type="ORF">Ae201684_005813</name>
</gene>
<dbReference type="InterPro" id="IPR001441">
    <property type="entry name" value="UPP_synth-like"/>
</dbReference>
<name>A0A6G0XDS5_9STRA</name>
<evidence type="ECO:0000256" key="3">
    <source>
        <dbReference type="ARBA" id="ARBA00022679"/>
    </source>
</evidence>
<sequence>MELDVLYIPYSHSLPASVYSGLQTHSYSSYNAIYNAFELYWLCILPLLVVGIPICLSCIPVELALRSILKPRLTSPTASPAKQLNPAWTIPKHVAVIMDGNRRYGRTKYGIPVKGHHEGSQRVVDFLTWCMEAGVQVLTLYAFSTENWNRDAAEVNALMGIFETFMNDIIPEALTRDIRVCVLASDSARLPVHVKESIQKIEEATKNCSSFTLNICASYGSRNEIVNACRGIATQVASGAIHAEEINEDTISRYLLTRNVPDPDVLVRTSGELRLSNFLMYQCAYSELIFLDKMWPAVTRDDFVGILDEFNRRKRRFGK</sequence>
<feature type="transmembrane region" description="Helical" evidence="6">
    <location>
        <begin position="39"/>
        <end position="65"/>
    </location>
</feature>
<dbReference type="PANTHER" id="PTHR10291">
    <property type="entry name" value="DEHYDRODOLICHYL DIPHOSPHATE SYNTHASE FAMILY MEMBER"/>
    <property type="match status" value="1"/>
</dbReference>
<evidence type="ECO:0000313" key="7">
    <source>
        <dbReference type="EMBL" id="KAF0738377.1"/>
    </source>
</evidence>
<evidence type="ECO:0000313" key="8">
    <source>
        <dbReference type="Proteomes" id="UP000481153"/>
    </source>
</evidence>
<keyword evidence="6" id="KW-0812">Transmembrane</keyword>
<keyword evidence="3 6" id="KW-0808">Transferase</keyword>
<keyword evidence="5" id="KW-0460">Magnesium</keyword>
<dbReference type="Proteomes" id="UP000481153">
    <property type="component" value="Unassembled WGS sequence"/>
</dbReference>
<dbReference type="GO" id="GO:0016094">
    <property type="term" value="P:polyprenol biosynthetic process"/>
    <property type="evidence" value="ECO:0007669"/>
    <property type="project" value="TreeGrafter"/>
</dbReference>
<dbReference type="HAMAP" id="MF_01139">
    <property type="entry name" value="ISPT"/>
    <property type="match status" value="1"/>
</dbReference>
<dbReference type="InterPro" id="IPR036424">
    <property type="entry name" value="UPP_synth-like_sf"/>
</dbReference>
<dbReference type="NCBIfam" id="TIGR00055">
    <property type="entry name" value="uppS"/>
    <property type="match status" value="1"/>
</dbReference>
<keyword evidence="6" id="KW-1133">Transmembrane helix</keyword>
<dbReference type="GO" id="GO:0045547">
    <property type="term" value="F:ditrans,polycis-polyprenyl diphosphate synthase [(2E,6E)-farnesyl diphosphate specific] activity"/>
    <property type="evidence" value="ECO:0007669"/>
    <property type="project" value="TreeGrafter"/>
</dbReference>
<comment type="similarity">
    <text evidence="2 6">Belongs to the UPP synthase family.</text>
</comment>
<evidence type="ECO:0000256" key="5">
    <source>
        <dbReference type="ARBA" id="ARBA00022842"/>
    </source>
</evidence>
<dbReference type="GO" id="GO:0005783">
    <property type="term" value="C:endoplasmic reticulum"/>
    <property type="evidence" value="ECO:0007669"/>
    <property type="project" value="TreeGrafter"/>
</dbReference>
<proteinExistence type="inferred from homology"/>
<accession>A0A6G0XDS5</accession>
<dbReference type="Pfam" id="PF01255">
    <property type="entry name" value="Prenyltransf"/>
    <property type="match status" value="1"/>
</dbReference>
<dbReference type="CDD" id="cd00475">
    <property type="entry name" value="Cis_IPPS"/>
    <property type="match status" value="1"/>
</dbReference>
<evidence type="ECO:0000256" key="2">
    <source>
        <dbReference type="ARBA" id="ARBA00005432"/>
    </source>
</evidence>
<dbReference type="AlphaFoldDB" id="A0A6G0XDS5"/>
<protein>
    <recommendedName>
        <fullName evidence="6">Alkyl transferase</fullName>
        <ecNumber evidence="6">2.5.1.-</ecNumber>
    </recommendedName>
</protein>
<keyword evidence="4" id="KW-0479">Metal-binding</keyword>
<comment type="caution">
    <text evidence="7">The sequence shown here is derived from an EMBL/GenBank/DDBJ whole genome shotgun (WGS) entry which is preliminary data.</text>
</comment>
<keyword evidence="6" id="KW-0472">Membrane</keyword>
<dbReference type="EC" id="2.5.1.-" evidence="6"/>